<evidence type="ECO:0000256" key="1">
    <source>
        <dbReference type="SAM" id="MobiDB-lite"/>
    </source>
</evidence>
<dbReference type="EMBL" id="HE573025">
    <property type="protein sequence ID" value="CCC50882.1"/>
    <property type="molecule type" value="Genomic_DNA"/>
</dbReference>
<feature type="region of interest" description="Disordered" evidence="1">
    <location>
        <begin position="40"/>
        <end position="61"/>
    </location>
</feature>
<keyword evidence="2" id="KW-0812">Transmembrane</keyword>
<feature type="compositionally biased region" description="Basic and acidic residues" evidence="1">
    <location>
        <begin position="40"/>
        <end position="56"/>
    </location>
</feature>
<keyword evidence="2" id="KW-0472">Membrane</keyword>
<evidence type="ECO:0000256" key="2">
    <source>
        <dbReference type="SAM" id="Phobius"/>
    </source>
</evidence>
<protein>
    <submittedName>
        <fullName evidence="3">Uncharacterized protein</fullName>
    </submittedName>
</protein>
<feature type="transmembrane region" description="Helical" evidence="2">
    <location>
        <begin position="61"/>
        <end position="83"/>
    </location>
</feature>
<organism evidence="3">
    <name type="scientific">Trypanosoma vivax (strain Y486)</name>
    <dbReference type="NCBI Taxonomy" id="1055687"/>
    <lineage>
        <taxon>Eukaryota</taxon>
        <taxon>Discoba</taxon>
        <taxon>Euglenozoa</taxon>
        <taxon>Kinetoplastea</taxon>
        <taxon>Metakinetoplastina</taxon>
        <taxon>Trypanosomatida</taxon>
        <taxon>Trypanosomatidae</taxon>
        <taxon>Trypanosoma</taxon>
        <taxon>Duttonella</taxon>
    </lineage>
</organism>
<evidence type="ECO:0000313" key="3">
    <source>
        <dbReference type="EMBL" id="CCC50882.1"/>
    </source>
</evidence>
<accession>G0U3M5</accession>
<reference evidence="3" key="1">
    <citation type="journal article" date="2012" name="Proc. Natl. Acad. Sci. U.S.A.">
        <title>Antigenic diversity is generated by distinct evolutionary mechanisms in African trypanosome species.</title>
        <authorList>
            <person name="Jackson A.P."/>
            <person name="Berry A."/>
            <person name="Aslett M."/>
            <person name="Allison H.C."/>
            <person name="Burton P."/>
            <person name="Vavrova-Anderson J."/>
            <person name="Brown R."/>
            <person name="Browne H."/>
            <person name="Corton N."/>
            <person name="Hauser H."/>
            <person name="Gamble J."/>
            <person name="Gilderthorp R."/>
            <person name="Marcello L."/>
            <person name="McQuillan J."/>
            <person name="Otto T.D."/>
            <person name="Quail M.A."/>
            <person name="Sanders M.J."/>
            <person name="van Tonder A."/>
            <person name="Ginger M.L."/>
            <person name="Field M.C."/>
            <person name="Barry J.D."/>
            <person name="Hertz-Fowler C."/>
            <person name="Berriman M."/>
        </authorList>
    </citation>
    <scope>NUCLEOTIDE SEQUENCE</scope>
    <source>
        <strain evidence="3">Y486</strain>
    </source>
</reference>
<gene>
    <name evidence="3" type="ORF">TVY486_0907030</name>
</gene>
<sequence>MYTLTVSKHAHGWKPMCMFVQLVKGGWKSLISSCVCSLRRPGDSDNRCKEVESKDESDNDSAARCLPFSLSIMIIIIIIIITIKEERKSDKERELVAGSEEVSAQSLYSSLIRGISVEEKLYKKQEKAIDEGQ</sequence>
<keyword evidence="2" id="KW-1133">Transmembrane helix</keyword>
<proteinExistence type="predicted"/>
<dbReference type="AlphaFoldDB" id="G0U3M5"/>
<name>G0U3M5_TRYVY</name>